<evidence type="ECO:0000256" key="3">
    <source>
        <dbReference type="ARBA" id="ARBA00022676"/>
    </source>
</evidence>
<evidence type="ECO:0000256" key="9">
    <source>
        <dbReference type="ARBA" id="ARBA00040345"/>
    </source>
</evidence>
<keyword evidence="3" id="KW-0328">Glycosyltransferase</keyword>
<comment type="pathway">
    <text evidence="7">Carotenoid biosynthesis; staphyloxanthin biosynthesis; staphyloxanthin from farnesyl diphosphate: step 4/5.</text>
</comment>
<evidence type="ECO:0000256" key="7">
    <source>
        <dbReference type="ARBA" id="ARBA00037904"/>
    </source>
</evidence>
<comment type="caution">
    <text evidence="11">The sequence shown here is derived from an EMBL/GenBank/DDBJ whole genome shotgun (WGS) entry which is preliminary data.</text>
</comment>
<gene>
    <name evidence="11" type="ORF">JAV76_02130</name>
</gene>
<comment type="function">
    <text evidence="6">Catalyzes the glycosylation of 4,4'-diaponeurosporenoate, i.e. the esterification of glucose at the C1'' position with the carboxyl group of 4,4'-diaponeurosporenic acid, to form glycosyl-4,4'-diaponeurosporenoate. This is a step in the biosynthesis of staphyloxanthin, an orange pigment present in most staphylococci strains.</text>
</comment>
<name>A0A934I9F8_9MICO</name>
<dbReference type="PANTHER" id="PTHR43646">
    <property type="entry name" value="GLYCOSYLTRANSFERASE"/>
    <property type="match status" value="1"/>
</dbReference>
<evidence type="ECO:0000313" key="11">
    <source>
        <dbReference type="EMBL" id="MBI9113811.1"/>
    </source>
</evidence>
<evidence type="ECO:0000256" key="6">
    <source>
        <dbReference type="ARBA" id="ARBA00037281"/>
    </source>
</evidence>
<dbReference type="PANTHER" id="PTHR43646:SF2">
    <property type="entry name" value="GLYCOSYLTRANSFERASE 2-LIKE DOMAIN-CONTAINING PROTEIN"/>
    <property type="match status" value="1"/>
</dbReference>
<evidence type="ECO:0000259" key="10">
    <source>
        <dbReference type="Pfam" id="PF00535"/>
    </source>
</evidence>
<comment type="subcellular location">
    <subcellularLocation>
        <location evidence="1">Cell membrane</location>
    </subcellularLocation>
</comment>
<dbReference type="SUPFAM" id="SSF53448">
    <property type="entry name" value="Nucleotide-diphospho-sugar transferases"/>
    <property type="match status" value="1"/>
</dbReference>
<evidence type="ECO:0000256" key="5">
    <source>
        <dbReference type="ARBA" id="ARBA00023136"/>
    </source>
</evidence>
<dbReference type="InterPro" id="IPR029044">
    <property type="entry name" value="Nucleotide-diphossugar_trans"/>
</dbReference>
<dbReference type="GO" id="GO:0016757">
    <property type="term" value="F:glycosyltransferase activity"/>
    <property type="evidence" value="ECO:0007669"/>
    <property type="project" value="UniProtKB-KW"/>
</dbReference>
<dbReference type="EMBL" id="JAEINH010000001">
    <property type="protein sequence ID" value="MBI9113811.1"/>
    <property type="molecule type" value="Genomic_DNA"/>
</dbReference>
<feature type="domain" description="Glycosyltransferase 2-like" evidence="10">
    <location>
        <begin position="2"/>
        <end position="120"/>
    </location>
</feature>
<dbReference type="AlphaFoldDB" id="A0A934I9F8"/>
<evidence type="ECO:0000256" key="8">
    <source>
        <dbReference type="ARBA" id="ARBA00038120"/>
    </source>
</evidence>
<dbReference type="GO" id="GO:0005886">
    <property type="term" value="C:plasma membrane"/>
    <property type="evidence" value="ECO:0007669"/>
    <property type="project" value="UniProtKB-SubCell"/>
</dbReference>
<evidence type="ECO:0000313" key="12">
    <source>
        <dbReference type="Proteomes" id="UP000602087"/>
    </source>
</evidence>
<protein>
    <recommendedName>
        <fullName evidence="9">4,4'-diaponeurosporenoate glycosyltransferase</fullName>
    </recommendedName>
</protein>
<dbReference type="Proteomes" id="UP000602087">
    <property type="component" value="Unassembled WGS sequence"/>
</dbReference>
<dbReference type="Gene3D" id="3.90.550.10">
    <property type="entry name" value="Spore Coat Polysaccharide Biosynthesis Protein SpsA, Chain A"/>
    <property type="match status" value="1"/>
</dbReference>
<accession>A0A934I9F8</accession>
<dbReference type="Pfam" id="PF00535">
    <property type="entry name" value="Glycos_transf_2"/>
    <property type="match status" value="1"/>
</dbReference>
<dbReference type="InterPro" id="IPR001173">
    <property type="entry name" value="Glyco_trans_2-like"/>
</dbReference>
<keyword evidence="5" id="KW-0472">Membrane</keyword>
<reference evidence="11" key="1">
    <citation type="submission" date="2020-12" db="EMBL/GenBank/DDBJ databases">
        <title>Sanguibacter suaedae sp. nov., isolated from Suaeda aralocaspica.</title>
        <authorList>
            <person name="Ma Q."/>
        </authorList>
    </citation>
    <scope>NUCLEOTIDE SEQUENCE</scope>
    <source>
        <strain evidence="11">YZGR15</strain>
    </source>
</reference>
<sequence length="241" mass="26618">MSLVIPVLDDADLLDRCLEAVARQTRLPDEVVVVDNGSADASAEVARRHGARVVAEPVRGIPAAASCGYDAASGDVVLRCDADTVPPEDWVERVGRAFEQDATLGALTGPGTFYDLPRGRARVARVFYMRGYYWGIHAALAGVPLWGSNMAMRRSTWESVSGRVHRDDPRVHDDIDLSFQLPAGTVVRYDRALVVGVSGRTFDSPATLWRRFDWAFRTLALGWRTAPPWTRWARRLSPGRS</sequence>
<dbReference type="CDD" id="cd00761">
    <property type="entry name" value="Glyco_tranf_GTA_type"/>
    <property type="match status" value="1"/>
</dbReference>
<evidence type="ECO:0000256" key="4">
    <source>
        <dbReference type="ARBA" id="ARBA00022679"/>
    </source>
</evidence>
<evidence type="ECO:0000256" key="1">
    <source>
        <dbReference type="ARBA" id="ARBA00004236"/>
    </source>
</evidence>
<keyword evidence="2" id="KW-1003">Cell membrane</keyword>
<organism evidence="11 12">
    <name type="scientific">Sanguibacter suaedae</name>
    <dbReference type="NCBI Taxonomy" id="2795737"/>
    <lineage>
        <taxon>Bacteria</taxon>
        <taxon>Bacillati</taxon>
        <taxon>Actinomycetota</taxon>
        <taxon>Actinomycetes</taxon>
        <taxon>Micrococcales</taxon>
        <taxon>Sanguibacteraceae</taxon>
        <taxon>Sanguibacter</taxon>
    </lineage>
</organism>
<proteinExistence type="inferred from homology"/>
<comment type="similarity">
    <text evidence="8">Belongs to the glycosyltransferase 2 family. CrtQ subfamily.</text>
</comment>
<keyword evidence="12" id="KW-1185">Reference proteome</keyword>
<keyword evidence="4" id="KW-0808">Transferase</keyword>
<evidence type="ECO:0000256" key="2">
    <source>
        <dbReference type="ARBA" id="ARBA00022475"/>
    </source>
</evidence>